<gene>
    <name evidence="1" type="ORF">NCTC11421_03244</name>
</gene>
<dbReference type="EMBL" id="UGRI01000001">
    <property type="protein sequence ID" value="SUA25231.1"/>
    <property type="molecule type" value="Genomic_DNA"/>
</dbReference>
<keyword evidence="1" id="KW-0436">Ligase</keyword>
<dbReference type="AlphaFoldDB" id="A0A378W183"/>
<sequence>MTVLKPSHWRVLAELADGLPQHVSQLAREADMKPQQLNGFWQQMPAHIRGLLRQHDGYWRLVRPLAVFDAEGLRDLGERSGFQTALKHECASSNDEILELARIAPDKAHKTICVTHLQSKGRGGRGGSGRTVWASA</sequence>
<dbReference type="PANTHER" id="PTHR12835:SF5">
    <property type="entry name" value="BIOTIN--PROTEIN LIGASE"/>
    <property type="match status" value="1"/>
</dbReference>
<keyword evidence="1" id="KW-0418">Kinase</keyword>
<evidence type="ECO:0000313" key="1">
    <source>
        <dbReference type="EMBL" id="SUA25231.1"/>
    </source>
</evidence>
<dbReference type="GO" id="GO:0004077">
    <property type="term" value="F:biotin--[biotin carboxyl-carrier protein] ligase activity"/>
    <property type="evidence" value="ECO:0007669"/>
    <property type="project" value="TreeGrafter"/>
</dbReference>
<keyword evidence="1" id="KW-0808">Transferase</keyword>
<proteinExistence type="predicted"/>
<accession>A0A378W183</accession>
<organism evidence="1">
    <name type="scientific">Neisseria gonorrhoeae</name>
    <dbReference type="NCBI Taxonomy" id="485"/>
    <lineage>
        <taxon>Bacteria</taxon>
        <taxon>Pseudomonadati</taxon>
        <taxon>Pseudomonadota</taxon>
        <taxon>Betaproteobacteria</taxon>
        <taxon>Neisseriales</taxon>
        <taxon>Neisseriaceae</taxon>
        <taxon>Neisseria</taxon>
    </lineage>
</organism>
<reference evidence="1" key="1">
    <citation type="submission" date="2018-06" db="EMBL/GenBank/DDBJ databases">
        <authorList>
            <consortium name="Pathogen Informatics"/>
            <person name="Doyle S."/>
        </authorList>
    </citation>
    <scope>NUCLEOTIDE SEQUENCE [LARGE SCALE GENOMIC DNA]</scope>
    <source>
        <strain evidence="1">NCTC11421</strain>
    </source>
</reference>
<dbReference type="GO" id="GO:0004594">
    <property type="term" value="F:pantothenate kinase activity"/>
    <property type="evidence" value="ECO:0007669"/>
    <property type="project" value="UniProtKB-EC"/>
</dbReference>
<dbReference type="PANTHER" id="PTHR12835">
    <property type="entry name" value="BIOTIN PROTEIN LIGASE"/>
    <property type="match status" value="1"/>
</dbReference>
<dbReference type="GO" id="GO:0005737">
    <property type="term" value="C:cytoplasm"/>
    <property type="evidence" value="ECO:0007669"/>
    <property type="project" value="TreeGrafter"/>
</dbReference>
<name>A0A378W183_NEIGO</name>
<dbReference type="EC" id="2.7.1.33" evidence="1"/>
<protein>
    <submittedName>
        <fullName evidence="1">Bifunctional biotin--[acetyl-CoA-carboxylase] ligase/pantothenate kinase</fullName>
        <ecNumber evidence="1">2.7.1.33</ecNumber>
    </submittedName>
</protein>